<evidence type="ECO:0000313" key="1">
    <source>
        <dbReference type="Proteomes" id="UP000695000"/>
    </source>
</evidence>
<name>A0ABM1MKF4_NICVS</name>
<sequence>MATFSSSNSVCTNSGRIILEPIEFPISSELPEKINKLLESVKSLELESGSSEISEISDPMREFYKDSIYYNRTAIKHLSRSEIHKKIMDGFTDEFRKTSENLREEMNVSFNYNFVRFMTIYI</sequence>
<dbReference type="GeneID" id="108561564"/>
<reference evidence="2" key="1">
    <citation type="submission" date="2025-08" db="UniProtKB">
        <authorList>
            <consortium name="RefSeq"/>
        </authorList>
    </citation>
    <scope>IDENTIFICATION</scope>
    <source>
        <tissue evidence="2">Whole Larva</tissue>
    </source>
</reference>
<proteinExistence type="predicted"/>
<accession>A0ABM1MKF4</accession>
<protein>
    <submittedName>
        <fullName evidence="2">Uncharacterized protein LOC108561564</fullName>
    </submittedName>
</protein>
<dbReference type="RefSeq" id="XP_017775054.1">
    <property type="nucleotide sequence ID" value="XM_017919565.1"/>
</dbReference>
<evidence type="ECO:0000313" key="2">
    <source>
        <dbReference type="RefSeq" id="XP_017775054.1"/>
    </source>
</evidence>
<keyword evidence="1" id="KW-1185">Reference proteome</keyword>
<organism evidence="1 2">
    <name type="scientific">Nicrophorus vespilloides</name>
    <name type="common">Boreal carrion beetle</name>
    <dbReference type="NCBI Taxonomy" id="110193"/>
    <lineage>
        <taxon>Eukaryota</taxon>
        <taxon>Metazoa</taxon>
        <taxon>Ecdysozoa</taxon>
        <taxon>Arthropoda</taxon>
        <taxon>Hexapoda</taxon>
        <taxon>Insecta</taxon>
        <taxon>Pterygota</taxon>
        <taxon>Neoptera</taxon>
        <taxon>Endopterygota</taxon>
        <taxon>Coleoptera</taxon>
        <taxon>Polyphaga</taxon>
        <taxon>Staphyliniformia</taxon>
        <taxon>Silphidae</taxon>
        <taxon>Nicrophorinae</taxon>
        <taxon>Nicrophorus</taxon>
    </lineage>
</organism>
<gene>
    <name evidence="2" type="primary">LOC108561564</name>
</gene>
<dbReference type="Proteomes" id="UP000695000">
    <property type="component" value="Unplaced"/>
</dbReference>